<feature type="transmembrane region" description="Helical" evidence="6">
    <location>
        <begin position="269"/>
        <end position="293"/>
    </location>
</feature>
<keyword evidence="8" id="KW-1185">Reference proteome</keyword>
<evidence type="ECO:0000313" key="7">
    <source>
        <dbReference type="EMBL" id="AJP49497.1"/>
    </source>
</evidence>
<dbReference type="KEGG" id="rbu:PG1C_07345"/>
<evidence type="ECO:0000256" key="4">
    <source>
        <dbReference type="ARBA" id="ARBA00022989"/>
    </source>
</evidence>
<dbReference type="Proteomes" id="UP000061603">
    <property type="component" value="Chromosome"/>
</dbReference>
<name>A0A0C5J380_9PROT</name>
<dbReference type="PATRIC" id="fig|1565605.3.peg.1548"/>
<dbReference type="GO" id="GO:0005886">
    <property type="term" value="C:plasma membrane"/>
    <property type="evidence" value="ECO:0007669"/>
    <property type="project" value="UniProtKB-SubCell"/>
</dbReference>
<dbReference type="AlphaFoldDB" id="A0A0C5J380"/>
<feature type="transmembrane region" description="Helical" evidence="6">
    <location>
        <begin position="33"/>
        <end position="54"/>
    </location>
</feature>
<evidence type="ECO:0000256" key="6">
    <source>
        <dbReference type="SAM" id="Phobius"/>
    </source>
</evidence>
<accession>A0A0C5J380</accession>
<feature type="transmembrane region" description="Helical" evidence="6">
    <location>
        <begin position="115"/>
        <end position="135"/>
    </location>
</feature>
<keyword evidence="4 6" id="KW-1133">Transmembrane helix</keyword>
<dbReference type="InterPro" id="IPR022791">
    <property type="entry name" value="L-PG_synthase/AglD"/>
</dbReference>
<dbReference type="EMBL" id="CP010554">
    <property type="protein sequence ID" value="AJP49497.1"/>
    <property type="molecule type" value="Genomic_DNA"/>
</dbReference>
<dbReference type="PANTHER" id="PTHR40277:SF1">
    <property type="entry name" value="BLL5419 PROTEIN"/>
    <property type="match status" value="1"/>
</dbReference>
<keyword evidence="2" id="KW-1003">Cell membrane</keyword>
<organism evidence="7 8">
    <name type="scientific">Rugosibacter aromaticivorans</name>
    <dbReference type="NCBI Taxonomy" id="1565605"/>
    <lineage>
        <taxon>Bacteria</taxon>
        <taxon>Pseudomonadati</taxon>
        <taxon>Pseudomonadota</taxon>
        <taxon>Betaproteobacteria</taxon>
        <taxon>Nitrosomonadales</taxon>
        <taxon>Sterolibacteriaceae</taxon>
        <taxon>Rugosibacter</taxon>
    </lineage>
</organism>
<dbReference type="NCBIfam" id="TIGR00374">
    <property type="entry name" value="flippase-like domain"/>
    <property type="match status" value="1"/>
</dbReference>
<keyword evidence="5 6" id="KW-0472">Membrane</keyword>
<feature type="transmembrane region" description="Helical" evidence="6">
    <location>
        <begin position="196"/>
        <end position="220"/>
    </location>
</feature>
<evidence type="ECO:0000256" key="1">
    <source>
        <dbReference type="ARBA" id="ARBA00004651"/>
    </source>
</evidence>
<gene>
    <name evidence="7" type="ORF">PG1C_07345</name>
</gene>
<keyword evidence="3 6" id="KW-0812">Transmembrane</keyword>
<evidence type="ECO:0000313" key="8">
    <source>
        <dbReference type="Proteomes" id="UP000061603"/>
    </source>
</evidence>
<protein>
    <recommendedName>
        <fullName evidence="9">Flippase-like domain-containing protein</fullName>
    </recommendedName>
</protein>
<proteinExistence type="predicted"/>
<evidence type="ECO:0008006" key="9">
    <source>
        <dbReference type="Google" id="ProtNLM"/>
    </source>
</evidence>
<dbReference type="PANTHER" id="PTHR40277">
    <property type="entry name" value="BLL5419 PROTEIN"/>
    <property type="match status" value="1"/>
</dbReference>
<sequence>MRLLLRVLVTTSILVLIVRSINAQQAWRVMANAQADLLAAALVMQFASTAISAYRWQLIMRNLQFGQSFTFYWRSYFKGMFFNQGLPTSIGGDAIRVLDVARCGFRKRDALYGVAIDRIAGLGALILLTFVAYVFDSALLPLQVYRLMLLLTVLGLSGIASLLVLNRISWLNRYSQWAFVKAISDRLDLAFANNRFMLFILSILVPIFAMLGFYATGWALGLRYDLMTYFAIVPPALILTIIPASIAGWGVREGALVGLFSLIGADETIVLMMSLLYGITLIIVSIPGLIVFLQGRQRIPTKLSDR</sequence>
<dbReference type="Pfam" id="PF03706">
    <property type="entry name" value="LPG_synthase_TM"/>
    <property type="match status" value="1"/>
</dbReference>
<feature type="transmembrane region" description="Helical" evidence="6">
    <location>
        <begin position="147"/>
        <end position="165"/>
    </location>
</feature>
<evidence type="ECO:0000256" key="5">
    <source>
        <dbReference type="ARBA" id="ARBA00023136"/>
    </source>
</evidence>
<feature type="transmembrane region" description="Helical" evidence="6">
    <location>
        <begin position="226"/>
        <end position="249"/>
    </location>
</feature>
<dbReference type="HOGENOM" id="CLU_048072_2_1_4"/>
<dbReference type="STRING" id="1565605.PG1C_07345"/>
<comment type="subcellular location">
    <subcellularLocation>
        <location evidence="1">Cell membrane</location>
        <topology evidence="1">Multi-pass membrane protein</topology>
    </subcellularLocation>
</comment>
<reference evidence="7 8" key="1">
    <citation type="journal article" date="2015" name="Genome Announc.">
        <title>Complete Genome Sequence of a Novel Bacterium within the Family Rhodocyclaceae That Degrades Polycyclic Aromatic Hydrocarbons.</title>
        <authorList>
            <person name="Singleton D.R."/>
            <person name="Dickey A.N."/>
            <person name="Scholl E.H."/>
            <person name="Wright F.A."/>
            <person name="Aitken M.D."/>
        </authorList>
    </citation>
    <scope>NUCLEOTIDE SEQUENCE [LARGE SCALE GENOMIC DNA]</scope>
    <source>
        <strain evidence="8">PG1-Ca6</strain>
    </source>
</reference>
<evidence type="ECO:0000256" key="2">
    <source>
        <dbReference type="ARBA" id="ARBA00022475"/>
    </source>
</evidence>
<evidence type="ECO:0000256" key="3">
    <source>
        <dbReference type="ARBA" id="ARBA00022692"/>
    </source>
</evidence>